<dbReference type="GO" id="GO:0006508">
    <property type="term" value="P:proteolysis"/>
    <property type="evidence" value="ECO:0007669"/>
    <property type="project" value="InterPro"/>
</dbReference>
<dbReference type="InterPro" id="IPR001375">
    <property type="entry name" value="Peptidase_S9_cat"/>
</dbReference>
<accession>A0A1E1JWF1</accession>
<dbReference type="GO" id="GO:0008236">
    <property type="term" value="F:serine-type peptidase activity"/>
    <property type="evidence" value="ECO:0007669"/>
    <property type="project" value="InterPro"/>
</dbReference>
<dbReference type="Pfam" id="PF00326">
    <property type="entry name" value="Peptidase_S9"/>
    <property type="match status" value="1"/>
</dbReference>
<organism evidence="2 3">
    <name type="scientific">Rhynchosporium graminicola</name>
    <dbReference type="NCBI Taxonomy" id="2792576"/>
    <lineage>
        <taxon>Eukaryota</taxon>
        <taxon>Fungi</taxon>
        <taxon>Dikarya</taxon>
        <taxon>Ascomycota</taxon>
        <taxon>Pezizomycotina</taxon>
        <taxon>Leotiomycetes</taxon>
        <taxon>Helotiales</taxon>
        <taxon>Ploettnerulaceae</taxon>
        <taxon>Rhynchosporium</taxon>
    </lineage>
</organism>
<keyword evidence="3" id="KW-1185">Reference proteome</keyword>
<gene>
    <name evidence="2" type="ORF">RCO7_08633</name>
</gene>
<dbReference type="InParanoid" id="A0A1E1JWF1"/>
<dbReference type="SUPFAM" id="SSF53474">
    <property type="entry name" value="alpha/beta-Hydrolases"/>
    <property type="match status" value="1"/>
</dbReference>
<sequence>MDDPRFENFNVTKTPYKIINDQEISLYVTIPKEIHTEKCPVMVHFHGGFLSNGLEILSDVQDSLNTGRERPSSIAKATGSEILPDYEKVAVYGENAGGYLAIQAGLTRPDLVKAIISAYPMTYLDRPWYAEASIDKSPLAHLNYQNESLYPARIVEKMKENQKVPFLLLMYGKEDWVVPCEHTVYFGKAWENKFGNGTVVTKFESGEHGFDANATLETPWRKDGLEDVTKAWIDDGKAQ</sequence>
<comment type="caution">
    <text evidence="2">The sequence shown here is derived from an EMBL/GenBank/DDBJ whole genome shotgun (WGS) entry which is preliminary data.</text>
</comment>
<dbReference type="EMBL" id="FJUW01000004">
    <property type="protein sequence ID" value="CZS90207.1"/>
    <property type="molecule type" value="Genomic_DNA"/>
</dbReference>
<reference evidence="3" key="1">
    <citation type="submission" date="2016-03" db="EMBL/GenBank/DDBJ databases">
        <authorList>
            <person name="Ploux O."/>
        </authorList>
    </citation>
    <scope>NUCLEOTIDE SEQUENCE [LARGE SCALE GENOMIC DNA]</scope>
    <source>
        <strain evidence="3">UK7</strain>
    </source>
</reference>
<name>A0A1E1JWF1_9HELO</name>
<dbReference type="InterPro" id="IPR029058">
    <property type="entry name" value="AB_hydrolase_fold"/>
</dbReference>
<evidence type="ECO:0000259" key="1">
    <source>
        <dbReference type="Pfam" id="PF00326"/>
    </source>
</evidence>
<evidence type="ECO:0000313" key="2">
    <source>
        <dbReference type="EMBL" id="CZS90207.1"/>
    </source>
</evidence>
<protein>
    <recommendedName>
        <fullName evidence="1">Peptidase S9 prolyl oligopeptidase catalytic domain-containing protein</fullName>
    </recommendedName>
</protein>
<feature type="domain" description="Peptidase S9 prolyl oligopeptidase catalytic" evidence="1">
    <location>
        <begin position="80"/>
        <end position="211"/>
    </location>
</feature>
<dbReference type="AlphaFoldDB" id="A0A1E1JWF1"/>
<proteinExistence type="predicted"/>
<evidence type="ECO:0000313" key="3">
    <source>
        <dbReference type="Proteomes" id="UP000178129"/>
    </source>
</evidence>
<dbReference type="STRING" id="914237.A0A1E1JWF1"/>
<dbReference type="Proteomes" id="UP000178129">
    <property type="component" value="Unassembled WGS sequence"/>
</dbReference>
<dbReference type="Gene3D" id="3.40.50.1820">
    <property type="entry name" value="alpha/beta hydrolase"/>
    <property type="match status" value="1"/>
</dbReference>